<dbReference type="EMBL" id="KL446956">
    <property type="protein sequence ID" value="KEG00570.1"/>
    <property type="molecule type" value="Genomic_DNA"/>
</dbReference>
<evidence type="ECO:0008006" key="4">
    <source>
        <dbReference type="Google" id="ProtNLM"/>
    </source>
</evidence>
<dbReference type="NCBIfam" id="TIGR01590">
    <property type="entry name" value="yir-bir-cir_Pla"/>
    <property type="match status" value="1"/>
</dbReference>
<protein>
    <recommendedName>
        <fullName evidence="4">CIR protein PIR protein</fullName>
    </recommendedName>
</protein>
<dbReference type="Pfam" id="PF06022">
    <property type="entry name" value="Cir_Bir_Yir"/>
    <property type="match status" value="1"/>
</dbReference>
<accession>A0A081IA62</accession>
<keyword evidence="1" id="KW-1133">Transmembrane helix</keyword>
<sequence>MSKQVFEAIESINELFKVEKDGNSSFIKYDATFDSYCPIPKYLDKQECSNYEHIVSSGFIALLTLFKDVDDEKYIESDILAEYAILWLIYKLNQKEKNKWTDLNEFYKTYIMNNEKNINETTGSEAYKIYKDIINNKICSNTINIEEASKLYEAFEILCKMYNELDNDAKNCTKCLEDAKKFFSKYNDLNKDSKIPKDCYYYQVWQTLSTGYDTFKKKCNNEQSIFSSLPTIEKIQLPENCSEEHSVQSIVQSTVLSPEAASSSSSIASKLIPSLLTFGIPVFFGISYKYSLFGIDKLFQRQYIRKELKKIKKKMKLNI</sequence>
<keyword evidence="1" id="KW-0472">Membrane</keyword>
<evidence type="ECO:0000313" key="3">
    <source>
        <dbReference type="Proteomes" id="UP000030681"/>
    </source>
</evidence>
<feature type="transmembrane region" description="Helical" evidence="1">
    <location>
        <begin position="271"/>
        <end position="292"/>
    </location>
</feature>
<name>A0A081IA62_PLAVN</name>
<proteinExistence type="predicted"/>
<keyword evidence="1" id="KW-0812">Transmembrane</keyword>
<evidence type="ECO:0000313" key="2">
    <source>
        <dbReference type="EMBL" id="KEG00570.1"/>
    </source>
</evidence>
<dbReference type="Proteomes" id="UP000030681">
    <property type="component" value="Unassembled WGS sequence"/>
</dbReference>
<dbReference type="InterPro" id="IPR006477">
    <property type="entry name" value="Yir_bir_cir"/>
</dbReference>
<gene>
    <name evidence="2" type="ORF">YYE_04754</name>
</gene>
<organism evidence="2 3">
    <name type="scientific">Plasmodium vinckei vinckei</name>
    <dbReference type="NCBI Taxonomy" id="54757"/>
    <lineage>
        <taxon>Eukaryota</taxon>
        <taxon>Sar</taxon>
        <taxon>Alveolata</taxon>
        <taxon>Apicomplexa</taxon>
        <taxon>Aconoidasida</taxon>
        <taxon>Haemosporida</taxon>
        <taxon>Plasmodiidae</taxon>
        <taxon>Plasmodium</taxon>
        <taxon>Plasmodium (Vinckeia)</taxon>
    </lineage>
</organism>
<reference evidence="2 3" key="1">
    <citation type="submission" date="2013-02" db="EMBL/GenBank/DDBJ databases">
        <title>The Genome Sequence of Plasmodium vinckei vinckei.</title>
        <authorList>
            <consortium name="The Broad Institute Genome Sequencing Platform"/>
            <consortium name="The Broad Institute Genome Sequencing Center for Infectious Disease"/>
            <person name="Neafsey D."/>
            <person name="Cheeseman I."/>
            <person name="Volkman S."/>
            <person name="Adams J."/>
            <person name="Walker B."/>
            <person name="Young S.K."/>
            <person name="Zeng Q."/>
            <person name="Gargeya S."/>
            <person name="Fitzgerald M."/>
            <person name="Haas B."/>
            <person name="Abouelleil A."/>
            <person name="Alvarado L."/>
            <person name="Arachchi H.M."/>
            <person name="Berlin A.M."/>
            <person name="Chapman S.B."/>
            <person name="Dewar J."/>
            <person name="Goldberg J."/>
            <person name="Griggs A."/>
            <person name="Gujja S."/>
            <person name="Hansen M."/>
            <person name="Howarth C."/>
            <person name="Imamovic A."/>
            <person name="Larimer J."/>
            <person name="McCowan C."/>
            <person name="Murphy C."/>
            <person name="Neiman D."/>
            <person name="Pearson M."/>
            <person name="Priest M."/>
            <person name="Roberts A."/>
            <person name="Saif S."/>
            <person name="Shea T."/>
            <person name="Sisk P."/>
            <person name="Sykes S."/>
            <person name="Wortman J."/>
            <person name="Nusbaum C."/>
            <person name="Birren B."/>
        </authorList>
    </citation>
    <scope>NUCLEOTIDE SEQUENCE [LARGE SCALE GENOMIC DNA]</scope>
    <source>
        <strain evidence="3">vinckei</strain>
    </source>
</reference>
<dbReference type="AlphaFoldDB" id="A0A081IA62"/>
<evidence type="ECO:0000256" key="1">
    <source>
        <dbReference type="SAM" id="Phobius"/>
    </source>
</evidence>